<evidence type="ECO:0000256" key="3">
    <source>
        <dbReference type="PROSITE-ProRule" id="PRU00703"/>
    </source>
</evidence>
<dbReference type="GO" id="GO:0042149">
    <property type="term" value="P:cellular response to glucose starvation"/>
    <property type="evidence" value="ECO:0007669"/>
    <property type="project" value="TreeGrafter"/>
</dbReference>
<dbReference type="Pfam" id="PF00571">
    <property type="entry name" value="CBS"/>
    <property type="match status" value="2"/>
</dbReference>
<dbReference type="InterPro" id="IPR000644">
    <property type="entry name" value="CBS_dom"/>
</dbReference>
<feature type="compositionally biased region" description="Low complexity" evidence="4">
    <location>
        <begin position="80"/>
        <end position="93"/>
    </location>
</feature>
<dbReference type="SUPFAM" id="SSF54631">
    <property type="entry name" value="CBS-domain pair"/>
    <property type="match status" value="2"/>
</dbReference>
<dbReference type="Gene3D" id="3.10.580.10">
    <property type="entry name" value="CBS-domain"/>
    <property type="match status" value="2"/>
</dbReference>
<reference evidence="6" key="1">
    <citation type="submission" date="2022-11" db="EMBL/GenBank/DDBJ databases">
        <authorList>
            <person name="Petersen C."/>
        </authorList>
    </citation>
    <scope>NUCLEOTIDE SEQUENCE</scope>
    <source>
        <strain evidence="6">IBT 26290</strain>
    </source>
</reference>
<evidence type="ECO:0000313" key="7">
    <source>
        <dbReference type="Proteomes" id="UP001149163"/>
    </source>
</evidence>
<evidence type="ECO:0000256" key="2">
    <source>
        <dbReference type="ARBA" id="ARBA00023122"/>
    </source>
</evidence>
<dbReference type="SMART" id="SM00116">
    <property type="entry name" value="CBS"/>
    <property type="match status" value="2"/>
</dbReference>
<keyword evidence="7" id="KW-1185">Reference proteome</keyword>
<feature type="domain" description="CBS" evidence="5">
    <location>
        <begin position="258"/>
        <end position="316"/>
    </location>
</feature>
<feature type="compositionally biased region" description="Basic and acidic residues" evidence="4">
    <location>
        <begin position="578"/>
        <end position="592"/>
    </location>
</feature>
<dbReference type="OrthoDB" id="449052at2759"/>
<dbReference type="PROSITE" id="PS51371">
    <property type="entry name" value="CBS"/>
    <property type="match status" value="2"/>
</dbReference>
<feature type="compositionally biased region" description="Basic and acidic residues" evidence="4">
    <location>
        <begin position="49"/>
        <end position="59"/>
    </location>
</feature>
<keyword evidence="2 3" id="KW-0129">CBS domain</keyword>
<feature type="compositionally biased region" description="Polar residues" evidence="4">
    <location>
        <begin position="129"/>
        <end position="138"/>
    </location>
</feature>
<dbReference type="RefSeq" id="XP_056540362.1">
    <property type="nucleotide sequence ID" value="XM_056690597.1"/>
</dbReference>
<sequence>MSGIQRLLIGASPPNPRVTCSLDSQLLRTLLAVWLNFLSDRTVRTGSEMADRQLTREGSDTSLNASANPSDNSGAPAPPRSSTDPPSSRSQTQLRVSHMPPANHQHRQSLSETLRGPPGSPRSRRQPSLTQSAIQSLIDNPPPPKNVDSAFVGRDWREISIGELVSPEDLQFVEMDTGIEEATNVLIDSGAPVLLIRDSPQHNYAVATFDYSDLNTYLLLAAGLTSPPEGYRTSYDELAKKARDGEKIPLKDVKSLGMEKEPLVTLPASANVLTAVETFGGGIHRVVVTKESNDREVVGIFSQFRLVKFLWENGRSFPAIEQLYPQALNNLRIGSHDVISINGDAPLSEALQVMNTEGISSLVVVDNHLNVIGNISTTDVKLLTRSSSLPLLQNTCTHFISVILSTRGLIEGKDSFPVFHVNPTSTLAHTVAKLTLGDRPDVSIFVRAPNSLSLQCAYSPGYTAGDLRNDWIAQRTLPAPFASSSADNPPLCSLPARRHPISQPYTQPHSHLGATPPLAPSIPASALPGARLSGRLVGVVSLTDVLNLHARASGLSPADPAESRRRRRSSSSSMSVRRSGEIGRELFSRGGV</sequence>
<dbReference type="InterPro" id="IPR046342">
    <property type="entry name" value="CBS_dom_sf"/>
</dbReference>
<evidence type="ECO:0000259" key="5">
    <source>
        <dbReference type="PROSITE" id="PS51371"/>
    </source>
</evidence>
<evidence type="ECO:0000313" key="6">
    <source>
        <dbReference type="EMBL" id="KAJ5157373.1"/>
    </source>
</evidence>
<dbReference type="GeneID" id="81429773"/>
<dbReference type="PANTHER" id="PTHR13780:SF36">
    <property type="entry name" value="CBS DOMAIN-CONTAINING PROTEIN"/>
    <property type="match status" value="1"/>
</dbReference>
<feature type="compositionally biased region" description="Polar residues" evidence="4">
    <location>
        <begin position="60"/>
        <end position="73"/>
    </location>
</feature>
<accession>A0A9W9HTA5</accession>
<name>A0A9W9HTA5_9EURO</name>
<organism evidence="6 7">
    <name type="scientific">Penicillium canariense</name>
    <dbReference type="NCBI Taxonomy" id="189055"/>
    <lineage>
        <taxon>Eukaryota</taxon>
        <taxon>Fungi</taxon>
        <taxon>Dikarya</taxon>
        <taxon>Ascomycota</taxon>
        <taxon>Pezizomycotina</taxon>
        <taxon>Eurotiomycetes</taxon>
        <taxon>Eurotiomycetidae</taxon>
        <taxon>Eurotiales</taxon>
        <taxon>Aspergillaceae</taxon>
        <taxon>Penicillium</taxon>
    </lineage>
</organism>
<dbReference type="CDD" id="cd02205">
    <property type="entry name" value="CBS_pair_SF"/>
    <property type="match status" value="1"/>
</dbReference>
<feature type="region of interest" description="Disordered" evidence="4">
    <location>
        <begin position="554"/>
        <end position="592"/>
    </location>
</feature>
<dbReference type="InterPro" id="IPR050511">
    <property type="entry name" value="AMPK_gamma/SDS23_families"/>
</dbReference>
<feature type="region of interest" description="Disordered" evidence="4">
    <location>
        <begin position="48"/>
        <end position="149"/>
    </location>
</feature>
<dbReference type="AlphaFoldDB" id="A0A9W9HTA5"/>
<dbReference type="Proteomes" id="UP001149163">
    <property type="component" value="Unassembled WGS sequence"/>
</dbReference>
<protein>
    <submittedName>
        <fullName evidence="6">Protein sds23</fullName>
    </submittedName>
</protein>
<feature type="region of interest" description="Disordered" evidence="4">
    <location>
        <begin position="497"/>
        <end position="517"/>
    </location>
</feature>
<keyword evidence="1" id="KW-0677">Repeat</keyword>
<evidence type="ECO:0000256" key="4">
    <source>
        <dbReference type="SAM" id="MobiDB-lite"/>
    </source>
</evidence>
<evidence type="ECO:0000256" key="1">
    <source>
        <dbReference type="ARBA" id="ARBA00022737"/>
    </source>
</evidence>
<feature type="domain" description="CBS" evidence="5">
    <location>
        <begin position="334"/>
        <end position="391"/>
    </location>
</feature>
<gene>
    <name evidence="6" type="ORF">N7482_008473</name>
</gene>
<comment type="caution">
    <text evidence="6">The sequence shown here is derived from an EMBL/GenBank/DDBJ whole genome shotgun (WGS) entry which is preliminary data.</text>
</comment>
<dbReference type="GO" id="GO:0004865">
    <property type="term" value="F:protein serine/threonine phosphatase inhibitor activity"/>
    <property type="evidence" value="ECO:0007669"/>
    <property type="project" value="TreeGrafter"/>
</dbReference>
<reference evidence="6" key="2">
    <citation type="journal article" date="2023" name="IMA Fungus">
        <title>Comparative genomic study of the Penicillium genus elucidates a diverse pangenome and 15 lateral gene transfer events.</title>
        <authorList>
            <person name="Petersen C."/>
            <person name="Sorensen T."/>
            <person name="Nielsen M.R."/>
            <person name="Sondergaard T.E."/>
            <person name="Sorensen J.L."/>
            <person name="Fitzpatrick D.A."/>
            <person name="Frisvad J.C."/>
            <person name="Nielsen K.L."/>
        </authorList>
    </citation>
    <scope>NUCLEOTIDE SEQUENCE</scope>
    <source>
        <strain evidence="6">IBT 26290</strain>
    </source>
</reference>
<proteinExistence type="predicted"/>
<dbReference type="EMBL" id="JAPQKN010000006">
    <property type="protein sequence ID" value="KAJ5157373.1"/>
    <property type="molecule type" value="Genomic_DNA"/>
</dbReference>
<dbReference type="PANTHER" id="PTHR13780">
    <property type="entry name" value="AMP-ACTIVATED PROTEIN KINASE, GAMMA REGULATORY SUBUNIT"/>
    <property type="match status" value="1"/>
</dbReference>